<reference evidence="1" key="1">
    <citation type="journal article" date="2015" name="Nature">
        <title>Complex archaea that bridge the gap between prokaryotes and eukaryotes.</title>
        <authorList>
            <person name="Spang A."/>
            <person name="Saw J.H."/>
            <person name="Jorgensen S.L."/>
            <person name="Zaremba-Niedzwiedzka K."/>
            <person name="Martijn J."/>
            <person name="Lind A.E."/>
            <person name="van Eijk R."/>
            <person name="Schleper C."/>
            <person name="Guy L."/>
            <person name="Ettema T.J."/>
        </authorList>
    </citation>
    <scope>NUCLEOTIDE SEQUENCE</scope>
</reference>
<proteinExistence type="predicted"/>
<evidence type="ECO:0000313" key="1">
    <source>
        <dbReference type="EMBL" id="KKL90427.1"/>
    </source>
</evidence>
<protein>
    <submittedName>
        <fullName evidence="1">Uncharacterized protein</fullName>
    </submittedName>
</protein>
<dbReference type="AlphaFoldDB" id="A0A0F9ITL9"/>
<organism evidence="1">
    <name type="scientific">marine sediment metagenome</name>
    <dbReference type="NCBI Taxonomy" id="412755"/>
    <lineage>
        <taxon>unclassified sequences</taxon>
        <taxon>metagenomes</taxon>
        <taxon>ecological metagenomes</taxon>
    </lineage>
</organism>
<name>A0A0F9ITL9_9ZZZZ</name>
<gene>
    <name evidence="1" type="ORF">LCGC14_1904780</name>
</gene>
<comment type="caution">
    <text evidence="1">The sequence shown here is derived from an EMBL/GenBank/DDBJ whole genome shotgun (WGS) entry which is preliminary data.</text>
</comment>
<accession>A0A0F9ITL9</accession>
<sequence length="57" mass="6621">MLTQQEMTDLVYDKLMDNCQHPLFDTSGVVCPEVKRKEGSIKFTYYGVDVDILIRVH</sequence>
<dbReference type="EMBL" id="LAZR01020009">
    <property type="protein sequence ID" value="KKL90427.1"/>
    <property type="molecule type" value="Genomic_DNA"/>
</dbReference>